<evidence type="ECO:0000313" key="3">
    <source>
        <dbReference type="EMBL" id="KJR80837.1"/>
    </source>
</evidence>
<sequence length="237" mass="26279">MSGKFSPFWNTWYHWKALRLPWRKQFMAGRDLEGNTYWEFNDVRHSQSAAMANARPGDGIRMRRIVKYPRGTHPGSVQVSPQWHQWLRHVRDDAPSLLEQQREVARQEQMKVLAARADARWAGAQRVDGPVEADALGAAAAAATQELGASAPAATTTLPAADQPAAPSSTDAKADAKAQAEPAHAHATQTQQTQETPRRPQQQVAPADDPWKREQLAHGALGESWQPAPWSPPLKKR</sequence>
<gene>
    <name evidence="3" type="ORF">SPSK_05535</name>
</gene>
<evidence type="ECO:0000256" key="2">
    <source>
        <dbReference type="SAM" id="MobiDB-lite"/>
    </source>
</evidence>
<reference evidence="3 4" key="2">
    <citation type="journal article" date="2015" name="Eukaryot. Cell">
        <title>Asexual propagation of a virulent clone complex in a human and feline outbreak of sporotrichosis.</title>
        <authorList>
            <person name="Teixeira Mde M."/>
            <person name="Rodrigues A.M."/>
            <person name="Tsui C.K."/>
            <person name="de Almeida L.G."/>
            <person name="Van Diepeningen A.D."/>
            <person name="van den Ende B.G."/>
            <person name="Fernandes G.F."/>
            <person name="Kano R."/>
            <person name="Hamelin R.C."/>
            <person name="Lopes-Bezerra L.M."/>
            <person name="Vasconcelos A.T."/>
            <person name="de Hoog S."/>
            <person name="de Camargo Z.P."/>
            <person name="Felipe M.S."/>
        </authorList>
    </citation>
    <scope>NUCLEOTIDE SEQUENCE [LARGE SCALE GENOMIC DNA]</scope>
    <source>
        <strain evidence="3 4">1099-18</strain>
    </source>
</reference>
<dbReference type="Proteomes" id="UP000033710">
    <property type="component" value="Unassembled WGS sequence"/>
</dbReference>
<dbReference type="VEuPathDB" id="FungiDB:SPSK_05535"/>
<dbReference type="KEGG" id="ssck:SPSK_05535"/>
<dbReference type="GeneID" id="27667556"/>
<organism evidence="3 4">
    <name type="scientific">Sporothrix schenckii 1099-18</name>
    <dbReference type="NCBI Taxonomy" id="1397361"/>
    <lineage>
        <taxon>Eukaryota</taxon>
        <taxon>Fungi</taxon>
        <taxon>Dikarya</taxon>
        <taxon>Ascomycota</taxon>
        <taxon>Pezizomycotina</taxon>
        <taxon>Sordariomycetes</taxon>
        <taxon>Sordariomycetidae</taxon>
        <taxon>Ophiostomatales</taxon>
        <taxon>Ophiostomataceae</taxon>
        <taxon>Sporothrix</taxon>
    </lineage>
</organism>
<dbReference type="PANTHER" id="PTHR32470">
    <property type="entry name" value="ADH DEHYDROGENASE [UBIQUINONE] 1 ALPHA SUBCOMPLEX ASSEMBLY FACTOR 2"/>
    <property type="match status" value="1"/>
</dbReference>
<comment type="similarity">
    <text evidence="1">Belongs to the complex I NDUFA12 subunit family.</text>
</comment>
<dbReference type="PANTHER" id="PTHR32470:SF2">
    <property type="entry name" value="NADH DEHYDROGENASE [UBIQUINONE] 1 ALPHA SUBCOMPLEX ASSEMBLY FACTOR 2"/>
    <property type="match status" value="1"/>
</dbReference>
<feature type="region of interest" description="Disordered" evidence="2">
    <location>
        <begin position="159"/>
        <end position="237"/>
    </location>
</feature>
<dbReference type="AlphaFoldDB" id="A0A0F2LTN0"/>
<comment type="caution">
    <text evidence="3">The sequence shown here is derived from an EMBL/GenBank/DDBJ whole genome shotgun (WGS) entry which is preliminary data.</text>
</comment>
<evidence type="ECO:0000256" key="1">
    <source>
        <dbReference type="ARBA" id="ARBA00007355"/>
    </source>
</evidence>
<dbReference type="EMBL" id="AXCR01000012">
    <property type="protein sequence ID" value="KJR80837.1"/>
    <property type="molecule type" value="Genomic_DNA"/>
</dbReference>
<dbReference type="GO" id="GO:0005739">
    <property type="term" value="C:mitochondrion"/>
    <property type="evidence" value="ECO:0007669"/>
    <property type="project" value="TreeGrafter"/>
</dbReference>
<proteinExistence type="inferred from homology"/>
<reference evidence="3 4" key="1">
    <citation type="journal article" date="2014" name="BMC Genomics">
        <title>Comparative genomics of the major fungal agents of human and animal Sporotrichosis: Sporothrix schenckii and Sporothrix brasiliensis.</title>
        <authorList>
            <person name="Teixeira M.M."/>
            <person name="de Almeida L.G."/>
            <person name="Kubitschek-Barreira P."/>
            <person name="Alves F.L."/>
            <person name="Kioshima E.S."/>
            <person name="Abadio A.K."/>
            <person name="Fernandes L."/>
            <person name="Derengowski L.S."/>
            <person name="Ferreira K.S."/>
            <person name="Souza R.C."/>
            <person name="Ruiz J.C."/>
            <person name="de Andrade N.C."/>
            <person name="Paes H.C."/>
            <person name="Nicola A.M."/>
            <person name="Albuquerque P."/>
            <person name="Gerber A.L."/>
            <person name="Martins V.P."/>
            <person name="Peconick L.D."/>
            <person name="Neto A.V."/>
            <person name="Chaucanez C.B."/>
            <person name="Silva P.A."/>
            <person name="Cunha O.L."/>
            <person name="de Oliveira F.F."/>
            <person name="dos Santos T.C."/>
            <person name="Barros A.L."/>
            <person name="Soares M.A."/>
            <person name="de Oliveira L.M."/>
            <person name="Marini M.M."/>
            <person name="Villalobos-Duno H."/>
            <person name="Cunha M.M."/>
            <person name="de Hoog S."/>
            <person name="da Silveira J.F."/>
            <person name="Henrissat B."/>
            <person name="Nino-Vega G.A."/>
            <person name="Cisalpino P.S."/>
            <person name="Mora-Montes H.M."/>
            <person name="Almeida S.R."/>
            <person name="Stajich J.E."/>
            <person name="Lopes-Bezerra L.M."/>
            <person name="Vasconcelos A.T."/>
            <person name="Felipe M.S."/>
        </authorList>
    </citation>
    <scope>NUCLEOTIDE SEQUENCE [LARGE SCALE GENOMIC DNA]</scope>
    <source>
        <strain evidence="3 4">1099-18</strain>
    </source>
</reference>
<evidence type="ECO:0000313" key="4">
    <source>
        <dbReference type="Proteomes" id="UP000033710"/>
    </source>
</evidence>
<protein>
    <submittedName>
        <fullName evidence="3">Uncharacterized protein</fullName>
    </submittedName>
</protein>
<name>A0A0F2LTN0_SPOSC</name>
<dbReference type="Pfam" id="PF05071">
    <property type="entry name" value="NDUFA12"/>
    <property type="match status" value="1"/>
</dbReference>
<dbReference type="RefSeq" id="XP_016583513.1">
    <property type="nucleotide sequence ID" value="XM_016732279.1"/>
</dbReference>
<dbReference type="GO" id="GO:0032981">
    <property type="term" value="P:mitochondrial respiratory chain complex I assembly"/>
    <property type="evidence" value="ECO:0007669"/>
    <property type="project" value="TreeGrafter"/>
</dbReference>
<dbReference type="InterPro" id="IPR007763">
    <property type="entry name" value="NDUFA12"/>
</dbReference>
<dbReference type="InterPro" id="IPR052618">
    <property type="entry name" value="ComplexI_NDUFA12"/>
</dbReference>
<feature type="compositionally biased region" description="Low complexity" evidence="2">
    <location>
        <begin position="159"/>
        <end position="171"/>
    </location>
</feature>
<feature type="compositionally biased region" description="Low complexity" evidence="2">
    <location>
        <begin position="179"/>
        <end position="203"/>
    </location>
</feature>
<accession>A0A0F2LTN0</accession>
<dbReference type="GO" id="GO:0045271">
    <property type="term" value="C:respiratory chain complex I"/>
    <property type="evidence" value="ECO:0007669"/>
    <property type="project" value="InterPro"/>
</dbReference>
<dbReference type="OrthoDB" id="10255576at2759"/>